<organism evidence="1 2">
    <name type="scientific">Rhodanobacter denitrificans</name>
    <dbReference type="NCBI Taxonomy" id="666685"/>
    <lineage>
        <taxon>Bacteria</taxon>
        <taxon>Pseudomonadati</taxon>
        <taxon>Pseudomonadota</taxon>
        <taxon>Gammaproteobacteria</taxon>
        <taxon>Lysobacterales</taxon>
        <taxon>Rhodanobacteraceae</taxon>
        <taxon>Rhodanobacter</taxon>
    </lineage>
</organism>
<accession>A0A368KER4</accession>
<gene>
    <name evidence="1" type="ORF">DEO45_13910</name>
</gene>
<dbReference type="EMBL" id="QFWQ01000008">
    <property type="protein sequence ID" value="RCS29183.1"/>
    <property type="molecule type" value="Genomic_DNA"/>
</dbReference>
<keyword evidence="2" id="KW-1185">Reference proteome</keyword>
<reference evidence="1 2" key="1">
    <citation type="submission" date="2018-05" db="EMBL/GenBank/DDBJ databases">
        <title>Draft genome sequence of Rhodanobacter denitrificans Yn1 isolated from gold copper mine.</title>
        <authorList>
            <person name="Yang N."/>
            <person name="Mazhar H.S."/>
            <person name="Rensing C."/>
        </authorList>
    </citation>
    <scope>NUCLEOTIDE SEQUENCE [LARGE SCALE GENOMIC DNA]</scope>
    <source>
        <strain evidence="1 2">Yn1</strain>
    </source>
</reference>
<comment type="caution">
    <text evidence="1">The sequence shown here is derived from an EMBL/GenBank/DDBJ whole genome shotgun (WGS) entry which is preliminary data.</text>
</comment>
<name>A0A368KER4_9GAMM</name>
<dbReference type="AlphaFoldDB" id="A0A368KER4"/>
<evidence type="ECO:0000313" key="1">
    <source>
        <dbReference type="EMBL" id="RCS29183.1"/>
    </source>
</evidence>
<evidence type="ECO:0000313" key="2">
    <source>
        <dbReference type="Proteomes" id="UP000252387"/>
    </source>
</evidence>
<dbReference type="OrthoDB" id="5959362at2"/>
<dbReference type="Proteomes" id="UP000252387">
    <property type="component" value="Unassembled WGS sequence"/>
</dbReference>
<sequence length="125" mass="13778">MTRGKPRPWGAPGNSVDWTAPSLQSLLTKTEGWSLDNRGVFTPMACELHVGWGAGAGRLASLVFERDGVMVVEAAFIIPNGEQVRIDRVQAGVLRSAWGIVMDGRDGHRAEDRAHGIRVYWVHMR</sequence>
<protein>
    <submittedName>
        <fullName evidence="1">Uncharacterized protein</fullName>
    </submittedName>
</protein>
<proteinExistence type="predicted"/>